<gene>
    <name evidence="1" type="ORF">ILEXP_LOCUS8396</name>
</gene>
<dbReference type="EMBL" id="CAUOFW020001081">
    <property type="protein sequence ID" value="CAK9140888.1"/>
    <property type="molecule type" value="Genomic_DNA"/>
</dbReference>
<keyword evidence="2" id="KW-1185">Reference proteome</keyword>
<evidence type="ECO:0008006" key="3">
    <source>
        <dbReference type="Google" id="ProtNLM"/>
    </source>
</evidence>
<name>A0ABC8R7X6_9AQUA</name>
<accession>A0ABC8R7X6</accession>
<dbReference type="PANTHER" id="PTHR31579">
    <property type="entry name" value="OS03G0796600 PROTEIN"/>
    <property type="match status" value="1"/>
</dbReference>
<dbReference type="AlphaFoldDB" id="A0ABC8R7X6"/>
<dbReference type="PANTHER" id="PTHR31579:SF84">
    <property type="entry name" value="F21O3.6 PROTEIN"/>
    <property type="match status" value="1"/>
</dbReference>
<protein>
    <recommendedName>
        <fullName evidence="3">DUF506 family protein</fullName>
    </recommendedName>
</protein>
<dbReference type="NCBIfam" id="TIGR01615">
    <property type="entry name" value="A_thal_3542"/>
    <property type="match status" value="1"/>
</dbReference>
<organism evidence="1 2">
    <name type="scientific">Ilex paraguariensis</name>
    <name type="common">yerba mate</name>
    <dbReference type="NCBI Taxonomy" id="185542"/>
    <lineage>
        <taxon>Eukaryota</taxon>
        <taxon>Viridiplantae</taxon>
        <taxon>Streptophyta</taxon>
        <taxon>Embryophyta</taxon>
        <taxon>Tracheophyta</taxon>
        <taxon>Spermatophyta</taxon>
        <taxon>Magnoliopsida</taxon>
        <taxon>eudicotyledons</taxon>
        <taxon>Gunneridae</taxon>
        <taxon>Pentapetalae</taxon>
        <taxon>asterids</taxon>
        <taxon>campanulids</taxon>
        <taxon>Aquifoliales</taxon>
        <taxon>Aquifoliaceae</taxon>
        <taxon>Ilex</taxon>
    </lineage>
</organism>
<dbReference type="Pfam" id="PF04720">
    <property type="entry name" value="PDDEXK_6"/>
    <property type="match status" value="1"/>
</dbReference>
<proteinExistence type="predicted"/>
<evidence type="ECO:0000313" key="2">
    <source>
        <dbReference type="Proteomes" id="UP001642360"/>
    </source>
</evidence>
<reference evidence="1 2" key="1">
    <citation type="submission" date="2024-02" db="EMBL/GenBank/DDBJ databases">
        <authorList>
            <person name="Vignale AGUSTIN F."/>
            <person name="Sosa J E."/>
            <person name="Modenutti C."/>
        </authorList>
    </citation>
    <scope>NUCLEOTIDE SEQUENCE [LARGE SCALE GENOMIC DNA]</scope>
</reference>
<dbReference type="Proteomes" id="UP001642360">
    <property type="component" value="Unassembled WGS sequence"/>
</dbReference>
<comment type="caution">
    <text evidence="1">The sequence shown here is derived from an EMBL/GenBank/DDBJ whole genome shotgun (WGS) entry which is preliminary data.</text>
</comment>
<dbReference type="InterPro" id="IPR006502">
    <property type="entry name" value="PDDEXK-like"/>
</dbReference>
<sequence>MACFARPKRVTGPFDDKVKARIVGVSSGSEHSAKADDDVVSPSLTDLVHRFLENDEVSTPETESDSERDPILTYDHSTDKIEDPINPMVNNNADPFKNVLLAHVSRAIQVFSCVKVNKPILRRKVMTVLRDFGYNAGICKTKWETSGGLTAGNYEFIDVILSDSANHLTRYFIDLDFAGEFKVARPTNHYERLSQFLPSIFVGKSADLKQILKVMSDAAKRSLKTRGLHMPPWRKHRYLQNKYFGPYLRTLNLMPAKSSAFTVTAKPAFAVKCRSVGFNAVNGRLLFPSTTRTR</sequence>
<evidence type="ECO:0000313" key="1">
    <source>
        <dbReference type="EMBL" id="CAK9140888.1"/>
    </source>
</evidence>